<feature type="coiled-coil region" evidence="2">
    <location>
        <begin position="94"/>
        <end position="121"/>
    </location>
</feature>
<evidence type="ECO:0000313" key="4">
    <source>
        <dbReference type="Proteomes" id="UP001207337"/>
    </source>
</evidence>
<name>A0ABT3PYT5_9BACT</name>
<sequence length="359" mass="40402">MNKQLVLAGIVLFLLINGCAEEQQEPKEEVVKSVTVETKVMKAQLFERYLELVGSVEAQNDVRISAEVTGRVQEYYVDQGDQVNKGTPILKIDDSRLQREHARLTAQVQQTREQYERLKKVFEQDSVGSEMDLINAKTAYEQSQSALEAIEVDLQNTTVNAPFDATLEEIVMEEGEMASPGTVLLRLIGHNRLNVSAGVPSIYSDAVSKGDTAQVWFDFQQSDTLRLPINFVGQSIDPQARTFEIEIKLPPQGEEYKVDMISNIKIPTFRKDSAFVIGEEYVYKEGNENVVYVVAEDDEGNKIARMNQVKLGPSYKNNVVVSEGLSKDERLITVGSSFLQDAMRIKIVEEKDRNIVQEN</sequence>
<dbReference type="Proteomes" id="UP001207337">
    <property type="component" value="Unassembled WGS sequence"/>
</dbReference>
<evidence type="ECO:0000256" key="2">
    <source>
        <dbReference type="SAM" id="Coils"/>
    </source>
</evidence>
<comment type="similarity">
    <text evidence="1">Belongs to the membrane fusion protein (MFP) (TC 8.A.1) family.</text>
</comment>
<keyword evidence="4" id="KW-1185">Reference proteome</keyword>
<dbReference type="RefSeq" id="WP_265789436.1">
    <property type="nucleotide sequence ID" value="NZ_BAABRS010000002.1"/>
</dbReference>
<evidence type="ECO:0000313" key="3">
    <source>
        <dbReference type="EMBL" id="MCW9713020.1"/>
    </source>
</evidence>
<dbReference type="Gene3D" id="2.40.420.20">
    <property type="match status" value="1"/>
</dbReference>
<keyword evidence="2" id="KW-0175">Coiled coil</keyword>
<dbReference type="Gene3D" id="2.40.30.170">
    <property type="match status" value="1"/>
</dbReference>
<dbReference type="InterPro" id="IPR006143">
    <property type="entry name" value="RND_pump_MFP"/>
</dbReference>
<dbReference type="PANTHER" id="PTHR30469">
    <property type="entry name" value="MULTIDRUG RESISTANCE PROTEIN MDTA"/>
    <property type="match status" value="1"/>
</dbReference>
<reference evidence="3 4" key="1">
    <citation type="submission" date="2021-11" db="EMBL/GenBank/DDBJ databases">
        <title>Aliifidinibius sp. nov., a new bacterium isolated from saline soil.</title>
        <authorList>
            <person name="Galisteo C."/>
            <person name="De La Haba R."/>
            <person name="Sanchez-Porro C."/>
            <person name="Ventosa A."/>
        </authorList>
    </citation>
    <scope>NUCLEOTIDE SEQUENCE [LARGE SCALE GENOMIC DNA]</scope>
    <source>
        <strain evidence="3 4">KACC 190600</strain>
    </source>
</reference>
<gene>
    <name evidence="3" type="ORF">LQ318_08890</name>
</gene>
<organism evidence="3 4">
    <name type="scientific">Fodinibius salicampi</name>
    <dbReference type="NCBI Taxonomy" id="1920655"/>
    <lineage>
        <taxon>Bacteria</taxon>
        <taxon>Pseudomonadati</taxon>
        <taxon>Balneolota</taxon>
        <taxon>Balneolia</taxon>
        <taxon>Balneolales</taxon>
        <taxon>Balneolaceae</taxon>
        <taxon>Fodinibius</taxon>
    </lineage>
</organism>
<proteinExistence type="inferred from homology"/>
<dbReference type="Gene3D" id="2.40.50.100">
    <property type="match status" value="1"/>
</dbReference>
<evidence type="ECO:0000256" key="1">
    <source>
        <dbReference type="ARBA" id="ARBA00009477"/>
    </source>
</evidence>
<protein>
    <submittedName>
        <fullName evidence="3">Efflux RND transporter periplasmic adaptor subunit</fullName>
    </submittedName>
</protein>
<dbReference type="EMBL" id="JAJNDC010000002">
    <property type="protein sequence ID" value="MCW9713020.1"/>
    <property type="molecule type" value="Genomic_DNA"/>
</dbReference>
<dbReference type="PANTHER" id="PTHR30469:SF15">
    <property type="entry name" value="HLYD FAMILY OF SECRETION PROTEINS"/>
    <property type="match status" value="1"/>
</dbReference>
<accession>A0ABT3PYT5</accession>
<dbReference type="Gene3D" id="1.10.287.470">
    <property type="entry name" value="Helix hairpin bin"/>
    <property type="match status" value="1"/>
</dbReference>
<comment type="caution">
    <text evidence="3">The sequence shown here is derived from an EMBL/GenBank/DDBJ whole genome shotgun (WGS) entry which is preliminary data.</text>
</comment>
<dbReference type="NCBIfam" id="TIGR01730">
    <property type="entry name" value="RND_mfp"/>
    <property type="match status" value="1"/>
</dbReference>
<dbReference type="SUPFAM" id="SSF111369">
    <property type="entry name" value="HlyD-like secretion proteins"/>
    <property type="match status" value="1"/>
</dbReference>